<keyword evidence="2" id="KW-0560">Oxidoreductase</keyword>
<proteinExistence type="inferred from homology"/>
<dbReference type="RefSeq" id="WP_110396878.1">
    <property type="nucleotide sequence ID" value="NZ_JBHUHB010000001.1"/>
</dbReference>
<feature type="domain" description="Aldehyde dehydrogenase" evidence="7">
    <location>
        <begin position="14"/>
        <end position="469"/>
    </location>
</feature>
<evidence type="ECO:0000256" key="2">
    <source>
        <dbReference type="ARBA" id="ARBA00023002"/>
    </source>
</evidence>
<evidence type="ECO:0000256" key="4">
    <source>
        <dbReference type="ARBA" id="ARBA00054572"/>
    </source>
</evidence>
<dbReference type="EMBL" id="QJJQ01000016">
    <property type="protein sequence ID" value="PXW83355.1"/>
    <property type="molecule type" value="Genomic_DNA"/>
</dbReference>
<dbReference type="Proteomes" id="UP000247978">
    <property type="component" value="Unassembled WGS sequence"/>
</dbReference>
<evidence type="ECO:0000256" key="1">
    <source>
        <dbReference type="ARBA" id="ARBA00009986"/>
    </source>
</evidence>
<dbReference type="InterPro" id="IPR016163">
    <property type="entry name" value="Ald_DH_C"/>
</dbReference>
<organism evidence="8 9">
    <name type="scientific">Pseudogracilibacillus auburnensis</name>
    <dbReference type="NCBI Taxonomy" id="1494959"/>
    <lineage>
        <taxon>Bacteria</taxon>
        <taxon>Bacillati</taxon>
        <taxon>Bacillota</taxon>
        <taxon>Bacilli</taxon>
        <taxon>Bacillales</taxon>
        <taxon>Bacillaceae</taxon>
        <taxon>Pseudogracilibacillus</taxon>
    </lineage>
</organism>
<comment type="function">
    <text evidence="4">Part of the sulfo-TAL (or sulfo-SFT) pathway, a D-sulfoquinovose degradation pathway that produces sulfolactate (SL). Catalyzes the oxidation of 3-sulfolactaldehyde (SLA) to sulfolactate (SL).</text>
</comment>
<evidence type="ECO:0000313" key="9">
    <source>
        <dbReference type="Proteomes" id="UP000247978"/>
    </source>
</evidence>
<dbReference type="PANTHER" id="PTHR11699">
    <property type="entry name" value="ALDEHYDE DEHYDROGENASE-RELATED"/>
    <property type="match status" value="1"/>
</dbReference>
<evidence type="ECO:0000259" key="7">
    <source>
        <dbReference type="Pfam" id="PF00171"/>
    </source>
</evidence>
<comment type="catalytic activity">
    <reaction evidence="3">
        <text>(2S)-3-sulfolactaldehyde + NAD(+) + H2O = (2S)-3-sulfolactate + NADH + 2 H(+)</text>
        <dbReference type="Rhea" id="RHEA:47932"/>
        <dbReference type="ChEBI" id="CHEBI:15377"/>
        <dbReference type="ChEBI" id="CHEBI:15378"/>
        <dbReference type="ChEBI" id="CHEBI:57540"/>
        <dbReference type="ChEBI" id="CHEBI:57945"/>
        <dbReference type="ChEBI" id="CHEBI:61289"/>
        <dbReference type="ChEBI" id="CHEBI:90109"/>
        <dbReference type="EC" id="1.2.1.97"/>
    </reaction>
    <physiologicalReaction direction="left-to-right" evidence="3">
        <dbReference type="Rhea" id="RHEA:47933"/>
    </physiologicalReaction>
</comment>
<dbReference type="OrthoDB" id="9762913at2"/>
<evidence type="ECO:0000313" key="8">
    <source>
        <dbReference type="EMBL" id="PXW83355.1"/>
    </source>
</evidence>
<evidence type="ECO:0000256" key="6">
    <source>
        <dbReference type="ARBA" id="ARBA00067277"/>
    </source>
</evidence>
<dbReference type="InterPro" id="IPR016162">
    <property type="entry name" value="Ald_DH_N"/>
</dbReference>
<evidence type="ECO:0000256" key="5">
    <source>
        <dbReference type="ARBA" id="ARBA00066984"/>
    </source>
</evidence>
<dbReference type="FunFam" id="3.40.309.10:FF:000009">
    <property type="entry name" value="Aldehyde dehydrogenase A"/>
    <property type="match status" value="1"/>
</dbReference>
<reference evidence="8 9" key="1">
    <citation type="submission" date="2018-05" db="EMBL/GenBank/DDBJ databases">
        <title>Genomic Encyclopedia of Type Strains, Phase IV (KMG-IV): sequencing the most valuable type-strain genomes for metagenomic binning, comparative biology and taxonomic classification.</title>
        <authorList>
            <person name="Goeker M."/>
        </authorList>
    </citation>
    <scope>NUCLEOTIDE SEQUENCE [LARGE SCALE GENOMIC DNA]</scope>
    <source>
        <strain evidence="8 9">DSM 28556</strain>
    </source>
</reference>
<comment type="caution">
    <text evidence="8">The sequence shown here is derived from an EMBL/GenBank/DDBJ whole genome shotgun (WGS) entry which is preliminary data.</text>
</comment>
<dbReference type="Gene3D" id="3.40.309.10">
    <property type="entry name" value="Aldehyde Dehydrogenase, Chain A, domain 2"/>
    <property type="match status" value="1"/>
</dbReference>
<dbReference type="AlphaFoldDB" id="A0A2V3VTM3"/>
<comment type="similarity">
    <text evidence="1">Belongs to the aldehyde dehydrogenase family.</text>
</comment>
<dbReference type="Gene3D" id="3.40.605.10">
    <property type="entry name" value="Aldehyde Dehydrogenase, Chain A, domain 1"/>
    <property type="match status" value="1"/>
</dbReference>
<evidence type="ECO:0000256" key="3">
    <source>
        <dbReference type="ARBA" id="ARBA00050326"/>
    </source>
</evidence>
<protein>
    <recommendedName>
        <fullName evidence="6">3-sulfolactaldehyde dehydrogenase</fullName>
        <ecNumber evidence="5">1.2.1.97</ecNumber>
    </recommendedName>
</protein>
<accession>A0A2V3VTM3</accession>
<dbReference type="Pfam" id="PF00171">
    <property type="entry name" value="Aldedh"/>
    <property type="match status" value="1"/>
</dbReference>
<dbReference type="InterPro" id="IPR015590">
    <property type="entry name" value="Aldehyde_DH_dom"/>
</dbReference>
<dbReference type="SUPFAM" id="SSF53720">
    <property type="entry name" value="ALDH-like"/>
    <property type="match status" value="1"/>
</dbReference>
<dbReference type="EC" id="1.2.1.97" evidence="5"/>
<dbReference type="FunFam" id="3.40.605.10:FF:000007">
    <property type="entry name" value="NAD/NADP-dependent betaine aldehyde dehydrogenase"/>
    <property type="match status" value="1"/>
</dbReference>
<dbReference type="InterPro" id="IPR016161">
    <property type="entry name" value="Ald_DH/histidinol_DH"/>
</dbReference>
<gene>
    <name evidence="8" type="ORF">DFR56_11634</name>
</gene>
<dbReference type="GO" id="GO:0016620">
    <property type="term" value="F:oxidoreductase activity, acting on the aldehyde or oxo group of donors, NAD or NADP as acceptor"/>
    <property type="evidence" value="ECO:0007669"/>
    <property type="project" value="InterPro"/>
</dbReference>
<name>A0A2V3VTM3_9BACI</name>
<sequence length="475" mass="52106">MQDSWINNQSMKTSSNEEILILNPATEEVIDSIPKGSLDDVNNAVQSAKEAFDKWKKISPKQRGKMMKQVARKIEENIESIAIILTKEQGKPLGQSRREVAGIIDLLQEYAELAVVFRTGNQGADVNELVFQKWQPRGVAACIVPWNFPLQVAFESIAPNLAVGNTVVVKPSEETPLSLAYIAEIAFNELPPGVCNVLLGAGNTVGEGLIRHEDVEVIVFVGSEKTGLHIGEVAATKLKKVILELGGKDGMIIDDTVDLDRAIKFAADSCFANSGQICTSTERIYVHENIYDRFVEGLTKEAEKVRWGNGVEEGVTMGPIISSRQQQLIDEHIQQAVFQGAKILTGGKKESIHSRGYFYPPTVVSNVSHDMKIMKEETFGPIAPVVPFKDFNEAINLVNESPFGLSAIVCTENSVHAIKAIEELEAGMIKINKHRGKSPGATSEAFKLSGIGYGYGIEFMQELTKQKSIHWKASL</sequence>
<keyword evidence="9" id="KW-1185">Reference proteome</keyword>